<proteinExistence type="predicted"/>
<dbReference type="RefSeq" id="WP_156739613.1">
    <property type="nucleotide sequence ID" value="NZ_CACRYJ010000014.1"/>
</dbReference>
<evidence type="ECO:0000313" key="4">
    <source>
        <dbReference type="Proteomes" id="UP000419743"/>
    </source>
</evidence>
<dbReference type="InterPro" id="IPR006680">
    <property type="entry name" value="Amidohydro-rel"/>
</dbReference>
<dbReference type="InterPro" id="IPR032465">
    <property type="entry name" value="ACMSD"/>
</dbReference>
<keyword evidence="3" id="KW-0378">Hydrolase</keyword>
<organism evidence="3 4">
    <name type="scientific">Occultella aeris</name>
    <dbReference type="NCBI Taxonomy" id="2761496"/>
    <lineage>
        <taxon>Bacteria</taxon>
        <taxon>Bacillati</taxon>
        <taxon>Actinomycetota</taxon>
        <taxon>Actinomycetes</taxon>
        <taxon>Micrococcales</taxon>
        <taxon>Ruaniaceae</taxon>
        <taxon>Occultella</taxon>
    </lineage>
</organism>
<dbReference type="PANTHER" id="PTHR21240">
    <property type="entry name" value="2-AMINO-3-CARBOXYLMUCONATE-6-SEMIALDEHYDE DECARBOXYLASE"/>
    <property type="match status" value="1"/>
</dbReference>
<reference evidence="3 4" key="1">
    <citation type="submission" date="2019-11" db="EMBL/GenBank/DDBJ databases">
        <authorList>
            <person name="Criscuolo A."/>
        </authorList>
    </citation>
    <scope>NUCLEOTIDE SEQUENCE [LARGE SCALE GENOMIC DNA]</scope>
    <source>
        <strain evidence="3">CIP111667</strain>
    </source>
</reference>
<dbReference type="Gene3D" id="3.20.20.140">
    <property type="entry name" value="Metal-dependent hydrolases"/>
    <property type="match status" value="1"/>
</dbReference>
<feature type="domain" description="Amidohydrolase-related" evidence="2">
    <location>
        <begin position="17"/>
        <end position="255"/>
    </location>
</feature>
<evidence type="ECO:0000256" key="1">
    <source>
        <dbReference type="ARBA" id="ARBA00023239"/>
    </source>
</evidence>
<name>A0A7M4DFI1_9MICO</name>
<protein>
    <submittedName>
        <fullName evidence="3">Amidohydrolase</fullName>
    </submittedName>
</protein>
<accession>A0A7M4DFI1</accession>
<evidence type="ECO:0000259" key="2">
    <source>
        <dbReference type="Pfam" id="PF04909"/>
    </source>
</evidence>
<dbReference type="Proteomes" id="UP000419743">
    <property type="component" value="Unassembled WGS sequence"/>
</dbReference>
<dbReference type="Pfam" id="PF04909">
    <property type="entry name" value="Amidohydro_2"/>
    <property type="match status" value="1"/>
</dbReference>
<dbReference type="GO" id="GO:0016787">
    <property type="term" value="F:hydrolase activity"/>
    <property type="evidence" value="ECO:0007669"/>
    <property type="project" value="UniProtKB-KW"/>
</dbReference>
<gene>
    <name evidence="3" type="ORF">HALOF300_00872</name>
</gene>
<dbReference type="InterPro" id="IPR032466">
    <property type="entry name" value="Metal_Hydrolase"/>
</dbReference>
<dbReference type="PANTHER" id="PTHR21240:SF19">
    <property type="entry name" value="CATALYTIC_ HYDROLASE"/>
    <property type="match status" value="1"/>
</dbReference>
<dbReference type="GO" id="GO:0016831">
    <property type="term" value="F:carboxy-lyase activity"/>
    <property type="evidence" value="ECO:0007669"/>
    <property type="project" value="InterPro"/>
</dbReference>
<sequence length="260" mass="27870">MIIDSHVHVGAWKYPPVEEYQAAMSGADVGFAVLAQFVGAADNRYLARCVERSPDRFAAIAMVEHETPGAAQQIARIAATGSFVGIRLPAAARTPGADPLAVWRAIAAHGLVASVRGPLADIAAPEFAEIVDEVPDLKMRLEHVGFTQFPAAGADRSHFDRFLQLATRPQIHSMWAGFYANSGAGYPYPDADPFLRDLIAAFGAQRITWGGDWNQPDAAPGAYQAAVRHVLERPYLTSDDTRWILGGAAAALFHLPGGAQ</sequence>
<evidence type="ECO:0000313" key="3">
    <source>
        <dbReference type="EMBL" id="VZO35674.1"/>
    </source>
</evidence>
<comment type="caution">
    <text evidence="3">The sequence shown here is derived from an EMBL/GenBank/DDBJ whole genome shotgun (WGS) entry which is preliminary data.</text>
</comment>
<keyword evidence="1" id="KW-0456">Lyase</keyword>
<dbReference type="SUPFAM" id="SSF51556">
    <property type="entry name" value="Metallo-dependent hydrolases"/>
    <property type="match status" value="1"/>
</dbReference>
<keyword evidence="4" id="KW-1185">Reference proteome</keyword>
<dbReference type="EMBL" id="CACRYJ010000014">
    <property type="protein sequence ID" value="VZO35674.1"/>
    <property type="molecule type" value="Genomic_DNA"/>
</dbReference>
<dbReference type="AlphaFoldDB" id="A0A7M4DFI1"/>